<evidence type="ECO:0000313" key="1">
    <source>
        <dbReference type="EMBL" id="ABW32826.1"/>
    </source>
</evidence>
<geneLocation type="plasmid" evidence="1 2">
    <name>pREB5</name>
</geneLocation>
<keyword evidence="1" id="KW-0614">Plasmid</keyword>
<organism evidence="1 2">
    <name type="scientific">Acaryochloris marina (strain MBIC 11017)</name>
    <dbReference type="NCBI Taxonomy" id="329726"/>
    <lineage>
        <taxon>Bacteria</taxon>
        <taxon>Bacillati</taxon>
        <taxon>Cyanobacteriota</taxon>
        <taxon>Cyanophyceae</taxon>
        <taxon>Acaryochloridales</taxon>
        <taxon>Acaryochloridaceae</taxon>
        <taxon>Acaryochloris</taxon>
    </lineage>
</organism>
<dbReference type="HOGENOM" id="CLU_3057375_0_0_3"/>
<dbReference type="Proteomes" id="UP000000268">
    <property type="component" value="Plasmid pREB5"/>
</dbReference>
<reference evidence="1 2" key="1">
    <citation type="journal article" date="2008" name="Proc. Natl. Acad. Sci. U.S.A.">
        <title>Niche adaptation and genome expansion in the chlorophyll d-producing cyanobacterium Acaryochloris marina.</title>
        <authorList>
            <person name="Swingley W.D."/>
            <person name="Chen M."/>
            <person name="Cheung P.C."/>
            <person name="Conrad A.L."/>
            <person name="Dejesa L.C."/>
            <person name="Hao J."/>
            <person name="Honchak B.M."/>
            <person name="Karbach L.E."/>
            <person name="Kurdoglu A."/>
            <person name="Lahiri S."/>
            <person name="Mastrian S.D."/>
            <person name="Miyashita H."/>
            <person name="Page L."/>
            <person name="Ramakrishna P."/>
            <person name="Satoh S."/>
            <person name="Sattley W.M."/>
            <person name="Shimada Y."/>
            <person name="Taylor H.L."/>
            <person name="Tomo T."/>
            <person name="Tsuchiya T."/>
            <person name="Wang Z.T."/>
            <person name="Raymond J."/>
            <person name="Mimuro M."/>
            <person name="Blankenship R.E."/>
            <person name="Touchman J.W."/>
        </authorList>
    </citation>
    <scope>NUCLEOTIDE SEQUENCE [LARGE SCALE GENOMIC DNA]</scope>
    <source>
        <strain evidence="2">MBIC 11017</strain>
        <plasmid evidence="2">Plasmid pREB5</plasmid>
    </source>
</reference>
<gene>
    <name evidence="1" type="ordered locus">AM1_E0056</name>
</gene>
<dbReference type="AlphaFoldDB" id="A8ZP90"/>
<keyword evidence="2" id="KW-1185">Reference proteome</keyword>
<dbReference type="RefSeq" id="WP_012168025.1">
    <property type="nucleotide sequence ID" value="NC_009930.1"/>
</dbReference>
<dbReference type="EMBL" id="CP000842">
    <property type="protein sequence ID" value="ABW32826.1"/>
    <property type="molecule type" value="Genomic_DNA"/>
</dbReference>
<sequence length="53" mass="6260">MDNSQTILDLLSQMQATADDIKRTCQETRERLGQQRRSIHDQVQETLDRYPLL</sequence>
<accession>A8ZP90</accession>
<proteinExistence type="predicted"/>
<dbReference type="KEGG" id="amr:AM1_E0056"/>
<evidence type="ECO:0000313" key="2">
    <source>
        <dbReference type="Proteomes" id="UP000000268"/>
    </source>
</evidence>
<protein>
    <submittedName>
        <fullName evidence="1">Uncharacterized protein</fullName>
    </submittedName>
</protein>
<name>A8ZP90_ACAM1</name>